<name>U7UKX0_9FIRM</name>
<dbReference type="OrthoDB" id="9811701at2"/>
<keyword evidence="3 5" id="KW-1133">Transmembrane helix</keyword>
<evidence type="ECO:0000256" key="4">
    <source>
        <dbReference type="ARBA" id="ARBA00023136"/>
    </source>
</evidence>
<comment type="caution">
    <text evidence="6">The sequence shown here is derived from an EMBL/GenBank/DDBJ whole genome shotgun (WGS) entry which is preliminary data.</text>
</comment>
<dbReference type="PANTHER" id="PTHR30249:SF0">
    <property type="entry name" value="PLASTIDAL GLYCOLATE_GLYCERATE TRANSLOCATOR 1, CHLOROPLASTIC"/>
    <property type="match status" value="1"/>
</dbReference>
<dbReference type="EMBL" id="AWXA01000028">
    <property type="protein sequence ID" value="ERT59975.1"/>
    <property type="molecule type" value="Genomic_DNA"/>
</dbReference>
<evidence type="ECO:0000256" key="2">
    <source>
        <dbReference type="ARBA" id="ARBA00022692"/>
    </source>
</evidence>
<evidence type="ECO:0000256" key="3">
    <source>
        <dbReference type="ARBA" id="ARBA00022989"/>
    </source>
</evidence>
<dbReference type="Pfam" id="PF04172">
    <property type="entry name" value="LrgB"/>
    <property type="match status" value="1"/>
</dbReference>
<dbReference type="RefSeq" id="WP_023053550.1">
    <property type="nucleotide sequence ID" value="NZ_AWXA01000028.1"/>
</dbReference>
<feature type="transmembrane region" description="Helical" evidence="5">
    <location>
        <begin position="206"/>
        <end position="229"/>
    </location>
</feature>
<dbReference type="PATRIC" id="fig|1111454.3.peg.1096"/>
<dbReference type="eggNOG" id="COG1346">
    <property type="taxonomic scope" value="Bacteria"/>
</dbReference>
<reference evidence="6 7" key="1">
    <citation type="submission" date="2013-09" db="EMBL/GenBank/DDBJ databases">
        <authorList>
            <person name="Durkin A.S."/>
            <person name="Haft D.R."/>
            <person name="McCorrison J."/>
            <person name="Torralba M."/>
            <person name="Gillis M."/>
            <person name="Haft D.H."/>
            <person name="Methe B."/>
            <person name="Sutton G."/>
            <person name="Nelson K.E."/>
        </authorList>
    </citation>
    <scope>NUCLEOTIDE SEQUENCE [LARGE SCALE GENOMIC DNA]</scope>
    <source>
        <strain evidence="6 7">BV3C16-1</strain>
    </source>
</reference>
<dbReference type="PANTHER" id="PTHR30249">
    <property type="entry name" value="PUTATIVE SEROTONIN TRANSPORTER"/>
    <property type="match status" value="1"/>
</dbReference>
<feature type="transmembrane region" description="Helical" evidence="5">
    <location>
        <begin position="147"/>
        <end position="170"/>
    </location>
</feature>
<evidence type="ECO:0000313" key="6">
    <source>
        <dbReference type="EMBL" id="ERT59975.1"/>
    </source>
</evidence>
<evidence type="ECO:0000256" key="1">
    <source>
        <dbReference type="ARBA" id="ARBA00004141"/>
    </source>
</evidence>
<keyword evidence="7" id="KW-1185">Reference proteome</keyword>
<dbReference type="Proteomes" id="UP000017090">
    <property type="component" value="Unassembled WGS sequence"/>
</dbReference>
<evidence type="ECO:0000256" key="5">
    <source>
        <dbReference type="SAM" id="Phobius"/>
    </source>
</evidence>
<dbReference type="STRING" id="1111454.HMPREF1250_0902"/>
<feature type="transmembrane region" description="Helical" evidence="5">
    <location>
        <begin position="7"/>
        <end position="26"/>
    </location>
</feature>
<feature type="transmembrane region" description="Helical" evidence="5">
    <location>
        <begin position="33"/>
        <end position="53"/>
    </location>
</feature>
<accession>U7UKX0</accession>
<evidence type="ECO:0000313" key="7">
    <source>
        <dbReference type="Proteomes" id="UP000017090"/>
    </source>
</evidence>
<dbReference type="InterPro" id="IPR007300">
    <property type="entry name" value="CidB/LrgB"/>
</dbReference>
<dbReference type="GO" id="GO:0016020">
    <property type="term" value="C:membrane"/>
    <property type="evidence" value="ECO:0007669"/>
    <property type="project" value="UniProtKB-SubCell"/>
</dbReference>
<feature type="transmembrane region" description="Helical" evidence="5">
    <location>
        <begin position="65"/>
        <end position="82"/>
    </location>
</feature>
<proteinExistence type="predicted"/>
<keyword evidence="4 5" id="KW-0472">Membrane</keyword>
<dbReference type="AlphaFoldDB" id="U7UKX0"/>
<keyword evidence="2 5" id="KW-0812">Transmembrane</keyword>
<sequence length="230" mass="24694">MIDLLEGSVYFGVFLGIASYWLGMFLQKKFKSPLFNPLLVSGIIIIGFIQLTGYNYEKMTDSLDYINYLLTPATICLAVPLYEQMKTLKDNMAAIFFGILAGVLSSLISIFIFCLLFGFDHASYVTLLPKAITTPIGMGVSQELGGYPSITVASIIFTGIMGNIFGIYILKCLHITHPVAKGIALGTAAHGMGTARAMEIGPVEGAMSSLSICISGIMTVIGASLFALFL</sequence>
<feature type="transmembrane region" description="Helical" evidence="5">
    <location>
        <begin position="94"/>
        <end position="119"/>
    </location>
</feature>
<protein>
    <submittedName>
        <fullName evidence="6">TIGR00659 family protein</fullName>
    </submittedName>
</protein>
<comment type="subcellular location">
    <subcellularLocation>
        <location evidence="1">Membrane</location>
        <topology evidence="1">Multi-pass membrane protein</topology>
    </subcellularLocation>
</comment>
<gene>
    <name evidence="6" type="ORF">HMPREF1250_0902</name>
</gene>
<organism evidence="6 7">
    <name type="scientific">Megasphaera vaginalis</name>
    <name type="common">ex Srinivasan et al. 2021</name>
    <dbReference type="NCBI Taxonomy" id="1111454"/>
    <lineage>
        <taxon>Bacteria</taxon>
        <taxon>Bacillati</taxon>
        <taxon>Bacillota</taxon>
        <taxon>Negativicutes</taxon>
        <taxon>Veillonellales</taxon>
        <taxon>Veillonellaceae</taxon>
        <taxon>Megasphaera</taxon>
    </lineage>
</organism>